<evidence type="ECO:0000256" key="8">
    <source>
        <dbReference type="RuleBase" id="RU003427"/>
    </source>
</evidence>
<dbReference type="InterPro" id="IPR001891">
    <property type="entry name" value="Malic_OxRdtase"/>
</dbReference>
<dbReference type="SMART" id="SM00919">
    <property type="entry name" value="Malic_M"/>
    <property type="match status" value="1"/>
</dbReference>
<evidence type="ECO:0000256" key="1">
    <source>
        <dbReference type="ARBA" id="ARBA00001936"/>
    </source>
</evidence>
<evidence type="ECO:0000256" key="6">
    <source>
        <dbReference type="PIRSR" id="PIRSR000106-2"/>
    </source>
</evidence>
<dbReference type="SUPFAM" id="SSF53223">
    <property type="entry name" value="Aminoacid dehydrogenase-like, N-terminal domain"/>
    <property type="match status" value="1"/>
</dbReference>
<dbReference type="InterPro" id="IPR012302">
    <property type="entry name" value="Malic_NAD-bd"/>
</dbReference>
<dbReference type="InterPro" id="IPR046346">
    <property type="entry name" value="Aminoacid_DH-like_N_sf"/>
</dbReference>
<comment type="similarity">
    <text evidence="2 8">Belongs to the malic enzymes family.</text>
</comment>
<dbReference type="AlphaFoldDB" id="A0A6S7BRI5"/>
<feature type="binding site" evidence="6">
    <location>
        <position position="415"/>
    </location>
    <ligand>
        <name>(S)-malate</name>
        <dbReference type="ChEBI" id="CHEBI:15589"/>
    </ligand>
</feature>
<evidence type="ECO:0000256" key="4">
    <source>
        <dbReference type="ARBA" id="ARBA00023002"/>
    </source>
</evidence>
<feature type="active site" description="Proton donor" evidence="5">
    <location>
        <position position="110"/>
    </location>
</feature>
<proteinExistence type="inferred from homology"/>
<evidence type="ECO:0000259" key="9">
    <source>
        <dbReference type="SMART" id="SM00919"/>
    </source>
</evidence>
<dbReference type="GO" id="GO:0004473">
    <property type="term" value="F:malate dehydrogenase (decarboxylating) (NADP+) activity"/>
    <property type="evidence" value="ECO:0007669"/>
    <property type="project" value="TreeGrafter"/>
</dbReference>
<evidence type="ECO:0000256" key="7">
    <source>
        <dbReference type="PIRSR" id="PIRSR000106-3"/>
    </source>
</evidence>
<dbReference type="EMBL" id="CADIKK010000090">
    <property type="protein sequence ID" value="CAB3809986.1"/>
    <property type="molecule type" value="Genomic_DNA"/>
</dbReference>
<feature type="binding site" evidence="6">
    <location>
        <position position="459"/>
    </location>
    <ligand>
        <name>(S)-malate</name>
        <dbReference type="ChEBI" id="CHEBI:15589"/>
    </ligand>
</feature>
<evidence type="ECO:0000313" key="11">
    <source>
        <dbReference type="EMBL" id="CAB3809986.1"/>
    </source>
</evidence>
<feature type="binding site" evidence="7">
    <location>
        <position position="252"/>
    </location>
    <ligand>
        <name>a divalent metal cation</name>
        <dbReference type="ChEBI" id="CHEBI:60240"/>
    </ligand>
</feature>
<comment type="cofactor">
    <cofactor evidence="1">
        <name>Mn(2+)</name>
        <dbReference type="ChEBI" id="CHEBI:29035"/>
    </cofactor>
</comment>
<feature type="domain" description="Malic enzyme N-terminal" evidence="10">
    <location>
        <begin position="87"/>
        <end position="267"/>
    </location>
</feature>
<dbReference type="Pfam" id="PF00390">
    <property type="entry name" value="malic"/>
    <property type="match status" value="1"/>
</dbReference>
<dbReference type="FunFam" id="3.40.50.720:FF:000182">
    <property type="entry name" value="NAD-dependent malic enzyme"/>
    <property type="match status" value="1"/>
</dbReference>
<evidence type="ECO:0000256" key="3">
    <source>
        <dbReference type="ARBA" id="ARBA00022723"/>
    </source>
</evidence>
<dbReference type="PRINTS" id="PR00072">
    <property type="entry name" value="MALOXRDTASE"/>
</dbReference>
<accession>A0A6S7BRI5</accession>
<dbReference type="GO" id="GO:0006108">
    <property type="term" value="P:malate metabolic process"/>
    <property type="evidence" value="ECO:0007669"/>
    <property type="project" value="TreeGrafter"/>
</dbReference>
<dbReference type="EC" id="1.1.1.38" evidence="11"/>
<dbReference type="CDD" id="cd05312">
    <property type="entry name" value="NAD_bind_1_malic_enz"/>
    <property type="match status" value="1"/>
</dbReference>
<dbReference type="InterPro" id="IPR015884">
    <property type="entry name" value="Malic_enzyme_CS"/>
</dbReference>
<dbReference type="Pfam" id="PF03949">
    <property type="entry name" value="Malic_M"/>
    <property type="match status" value="1"/>
</dbReference>
<reference evidence="11 12" key="1">
    <citation type="submission" date="2020-04" db="EMBL/GenBank/DDBJ databases">
        <authorList>
            <person name="De Canck E."/>
        </authorList>
    </citation>
    <scope>NUCLEOTIDE SEQUENCE [LARGE SCALE GENOMIC DNA]</scope>
    <source>
        <strain evidence="11 12">LMG 28614</strain>
    </source>
</reference>
<feature type="binding site" evidence="6">
    <location>
        <position position="163"/>
    </location>
    <ligand>
        <name>(S)-malate</name>
        <dbReference type="ChEBI" id="CHEBI:15589"/>
    </ligand>
</feature>
<dbReference type="SUPFAM" id="SSF51735">
    <property type="entry name" value="NAD(P)-binding Rossmann-fold domains"/>
    <property type="match status" value="1"/>
</dbReference>
<dbReference type="PIRSF" id="PIRSF000106">
    <property type="entry name" value="ME"/>
    <property type="match status" value="1"/>
</dbReference>
<gene>
    <name evidence="11" type="primary">maeA_4</name>
    <name evidence="11" type="ORF">LMG28614_07180</name>
</gene>
<keyword evidence="4 11" id="KW-0560">Oxidoreductase</keyword>
<sequence length="564" mass="61210">MTLSMSPETAKACVAGTPSDLRGVALLRNPHANKFTAFTSAEREELGLLGLLPEQVETEGAQVERVLRQIHLKNSDLERYIFLSSLLDTNETLYYRVLMSDPARFIPLVYTPTVGEACENFGHILRRPRGLYLSINRKEKLKEILRNWTEPDVRFIVVTDGERILGLGDLGVNGMGIPVGKLALYTACAGVPPQLTLPIMLDVGTNNESLLADPLYLGLRQRRVTGAEYDEFIEAFVAAVQEVFPRACIQFEDFAFAHAAPILARYRDRACCFNDDIQGTAGVALAGILAALRVTGGSLANQRFLFLGGGTAGSGIAGLLAKAMMQAGVPEKEAFGSSFLFDKSGLIHAGRADLADFQKPFAHDHAPIDDFVTAIEQLRPTAIIGVSTAGKAFSQPVIEAMTRVNERPIIFPLSNPTSHSECTAEEAYVWSQGRAVFASGSPFGPVHFDGQTFTPGQGNNVYIFPALGMAIYATEARRVTDEMLVAAAQALARQVKQADLETGLIYPPQARIFETSLAVAREVASFIFDQGLAGVPRPDDLDAFIEAKVYRPSYVSVDDASTSR</sequence>
<protein>
    <submittedName>
        <fullName evidence="11">NAD-dependent malic enzyme</fullName>
        <ecNumber evidence="11">1.1.1.38</ecNumber>
    </submittedName>
</protein>
<name>A0A6S7BRI5_9BURK</name>
<dbReference type="NCBIfam" id="NF010052">
    <property type="entry name" value="PRK13529.1"/>
    <property type="match status" value="1"/>
</dbReference>
<evidence type="ECO:0000259" key="10">
    <source>
        <dbReference type="SMART" id="SM01274"/>
    </source>
</evidence>
<feature type="domain" description="Malic enzyme NAD-binding" evidence="9">
    <location>
        <begin position="277"/>
        <end position="528"/>
    </location>
</feature>
<dbReference type="Gene3D" id="3.40.50.720">
    <property type="entry name" value="NAD(P)-binding Rossmann-like Domain"/>
    <property type="match status" value="1"/>
</dbReference>
<dbReference type="GO" id="GO:0046872">
    <property type="term" value="F:metal ion binding"/>
    <property type="evidence" value="ECO:0007669"/>
    <property type="project" value="UniProtKB-KW"/>
</dbReference>
<dbReference type="Proteomes" id="UP000494365">
    <property type="component" value="Unassembled WGS sequence"/>
</dbReference>
<dbReference type="Gene3D" id="3.40.50.10380">
    <property type="entry name" value="Malic enzyme, N-terminal domain"/>
    <property type="match status" value="1"/>
</dbReference>
<evidence type="ECO:0000256" key="2">
    <source>
        <dbReference type="ARBA" id="ARBA00008785"/>
    </source>
</evidence>
<keyword evidence="12" id="KW-1185">Reference proteome</keyword>
<keyword evidence="3 7" id="KW-0479">Metal-binding</keyword>
<dbReference type="InterPro" id="IPR036291">
    <property type="entry name" value="NAD(P)-bd_dom_sf"/>
</dbReference>
<dbReference type="PANTHER" id="PTHR23406:SF90">
    <property type="entry name" value="MALIC ENZYME-RELATED"/>
    <property type="match status" value="1"/>
</dbReference>
<evidence type="ECO:0000256" key="5">
    <source>
        <dbReference type="PIRSR" id="PIRSR000106-1"/>
    </source>
</evidence>
<dbReference type="InterPro" id="IPR037062">
    <property type="entry name" value="Malic_N_dom_sf"/>
</dbReference>
<feature type="binding site" evidence="7">
    <location>
        <position position="276"/>
    </location>
    <ligand>
        <name>a divalent metal cation</name>
        <dbReference type="ChEBI" id="CHEBI:60240"/>
    </ligand>
</feature>
<dbReference type="PANTHER" id="PTHR23406">
    <property type="entry name" value="MALIC ENZYME-RELATED"/>
    <property type="match status" value="1"/>
</dbReference>
<dbReference type="SMART" id="SM01274">
    <property type="entry name" value="malic"/>
    <property type="match status" value="1"/>
</dbReference>
<dbReference type="GO" id="GO:0051287">
    <property type="term" value="F:NAD binding"/>
    <property type="evidence" value="ECO:0007669"/>
    <property type="project" value="InterPro"/>
</dbReference>
<evidence type="ECO:0000313" key="12">
    <source>
        <dbReference type="Proteomes" id="UP000494365"/>
    </source>
</evidence>
<comment type="cofactor">
    <cofactor evidence="7">
        <name>Mg(2+)</name>
        <dbReference type="ChEBI" id="CHEBI:18420"/>
    </cofactor>
    <cofactor evidence="7">
        <name>Mn(2+)</name>
        <dbReference type="ChEBI" id="CHEBI:29035"/>
    </cofactor>
    <text evidence="7">Divalent metal cations. Prefers magnesium or manganese.</text>
</comment>
<dbReference type="PROSITE" id="PS00331">
    <property type="entry name" value="MALIC_ENZYMES"/>
    <property type="match status" value="1"/>
</dbReference>
<organism evidence="11 12">
    <name type="scientific">Paraburkholderia ultramafica</name>
    <dbReference type="NCBI Taxonomy" id="1544867"/>
    <lineage>
        <taxon>Bacteria</taxon>
        <taxon>Pseudomonadati</taxon>
        <taxon>Pseudomonadota</taxon>
        <taxon>Betaproteobacteria</taxon>
        <taxon>Burkholderiales</taxon>
        <taxon>Burkholderiaceae</taxon>
        <taxon>Paraburkholderia</taxon>
    </lineage>
</organism>
<feature type="binding site" evidence="7">
    <location>
        <position position="253"/>
    </location>
    <ligand>
        <name>a divalent metal cation</name>
        <dbReference type="ChEBI" id="CHEBI:60240"/>
    </ligand>
</feature>
<feature type="active site" description="Proton acceptor" evidence="5">
    <location>
        <position position="181"/>
    </location>
</feature>
<dbReference type="InterPro" id="IPR012301">
    <property type="entry name" value="Malic_N_dom"/>
</dbReference>